<protein>
    <submittedName>
        <fullName evidence="6">C-type cytochrome</fullName>
    </submittedName>
</protein>
<comment type="caution">
    <text evidence="6">The sequence shown here is derived from an EMBL/GenBank/DDBJ whole genome shotgun (WGS) entry which is preliminary data.</text>
</comment>
<dbReference type="InterPro" id="IPR009056">
    <property type="entry name" value="Cyt_c-like_dom"/>
</dbReference>
<gene>
    <name evidence="6" type="ORF">NCI00_08170</name>
</gene>
<evidence type="ECO:0000256" key="4">
    <source>
        <dbReference type="PROSITE-ProRule" id="PRU00433"/>
    </source>
</evidence>
<dbReference type="InterPro" id="IPR011042">
    <property type="entry name" value="6-blade_b-propeller_TolB-like"/>
</dbReference>
<dbReference type="PANTHER" id="PTHR33546">
    <property type="entry name" value="LARGE, MULTIFUNCTIONAL SECRETED PROTEIN-RELATED"/>
    <property type="match status" value="1"/>
</dbReference>
<proteinExistence type="predicted"/>
<dbReference type="InterPro" id="IPR046476">
    <property type="entry name" value="DUF6797"/>
</dbReference>
<dbReference type="EMBL" id="JAMZEL010000002">
    <property type="protein sequence ID" value="MCP1382394.1"/>
    <property type="molecule type" value="Genomic_DNA"/>
</dbReference>
<dbReference type="Pfam" id="PF13442">
    <property type="entry name" value="Cytochrome_CBB3"/>
    <property type="match status" value="1"/>
</dbReference>
<dbReference type="RefSeq" id="WP_253526616.1">
    <property type="nucleotide sequence ID" value="NZ_JAMZEL010000002.1"/>
</dbReference>
<sequence length="891" mass="99645">MMMNMRHFYLLLVLLLILINCKTSNNIAYNLASKDLPATEKGLDHAGFISDFDDKAFVRGERIYNATCINCHGNGENEGSIPMSLKFWSEPFKAGGDAYSMYQTVTKGYGSMPPQVSLTPQEKYDVIHYIQQEFVAKNKAVTLPKVTPEYLSSLPKGKSRGPVSKPYQPWADMDYGNFLINTYELADEKTGIPRFHSPGPSPFKDEDYSKNNFAYKGIAVRLDKGAGGVSKGKAWMIFDHDLMRVAGAYTGEGFIDWNAILLNDKHETYPRTIGKLHFETPVSPGWANPTTGKFDDPRFVARDGRAFGPLPKSWANYKGLYHYEDQIIISYTVGESAILEKFGFIKPSVFTRTLNISPSNSMLKMRVAAASAKVSLRGKGATLIEENGQIFMNVNAKEAVKVTLAISEKASSFSEKDLPEPESLTKYTLGTGRAHYPEVLKTFTTRGKEDGPFAVDQLTPPFENPWACRMKLSGIDFFKDANTAVVCATDGDVWLIKGLLNPDGALTWQRIGSGLFQPLGIKVVDEKIYVTCRDQLVLLRDLNGDMETDFYESFNHDHQVTDHFHEFAMGLQTDKEGNFYYAKSGRHAREALIPQHGTLLKVSADGSKTDIIATGFRAANGVCINPDGSFIVTDQQGYWNPMNRINWVKGTGKFYGNMWGYNPPKDSSRAAMEQPLVWVDMKYDRSPSEMVWVESNKWGALNGGLLSLSYGYGKIQYVLNETVNGQEQGAVIDLPGIKFLTGVMRGRFNPTDGQLYACGMSAWGTNQMMRGGGLYRIRYTGKTVPVPIKMKVLEKSIVLDFDTQIDQNSASDLTNFEVKTWQLLRSKKYGSERHNQKILKVRESKIMDKRLILSIENLEKVDVITIDYKIKNTKGETLTGSIQGTIHQLGN</sequence>
<dbReference type="Proteomes" id="UP001204772">
    <property type="component" value="Unassembled WGS sequence"/>
</dbReference>
<dbReference type="SUPFAM" id="SSF46626">
    <property type="entry name" value="Cytochrome c"/>
    <property type="match status" value="1"/>
</dbReference>
<keyword evidence="3 4" id="KW-0408">Iron</keyword>
<keyword evidence="1 4" id="KW-0349">Heme</keyword>
<evidence type="ECO:0000256" key="1">
    <source>
        <dbReference type="ARBA" id="ARBA00022617"/>
    </source>
</evidence>
<dbReference type="SUPFAM" id="SSF63829">
    <property type="entry name" value="Calcium-dependent phosphotriesterase"/>
    <property type="match status" value="1"/>
</dbReference>
<organism evidence="6 7">
    <name type="scientific">Runella salmonicolor</name>
    <dbReference type="NCBI Taxonomy" id="2950278"/>
    <lineage>
        <taxon>Bacteria</taxon>
        <taxon>Pseudomonadati</taxon>
        <taxon>Bacteroidota</taxon>
        <taxon>Cytophagia</taxon>
        <taxon>Cytophagales</taxon>
        <taxon>Spirosomataceae</taxon>
        <taxon>Runella</taxon>
    </lineage>
</organism>
<dbReference type="Pfam" id="PF20601">
    <property type="entry name" value="DUF6797"/>
    <property type="match status" value="1"/>
</dbReference>
<dbReference type="PROSITE" id="PS51007">
    <property type="entry name" value="CYTC"/>
    <property type="match status" value="1"/>
</dbReference>
<evidence type="ECO:0000313" key="7">
    <source>
        <dbReference type="Proteomes" id="UP001204772"/>
    </source>
</evidence>
<evidence type="ECO:0000256" key="3">
    <source>
        <dbReference type="ARBA" id="ARBA00023004"/>
    </source>
</evidence>
<dbReference type="PANTHER" id="PTHR33546:SF1">
    <property type="entry name" value="LARGE, MULTIFUNCTIONAL SECRETED PROTEIN"/>
    <property type="match status" value="1"/>
</dbReference>
<dbReference type="InterPro" id="IPR036909">
    <property type="entry name" value="Cyt_c-like_dom_sf"/>
</dbReference>
<name>A0ABT1FKV9_9BACT</name>
<accession>A0ABT1FKV9</accession>
<feature type="domain" description="Cytochrome c" evidence="5">
    <location>
        <begin position="55"/>
        <end position="134"/>
    </location>
</feature>
<evidence type="ECO:0000256" key="2">
    <source>
        <dbReference type="ARBA" id="ARBA00022723"/>
    </source>
</evidence>
<reference evidence="6 7" key="1">
    <citation type="submission" date="2022-06" db="EMBL/GenBank/DDBJ databases">
        <title>Runella sp. S5 genome sequencing.</title>
        <authorList>
            <person name="Park S."/>
        </authorList>
    </citation>
    <scope>NUCLEOTIDE SEQUENCE [LARGE SCALE GENOMIC DNA]</scope>
    <source>
        <strain evidence="6 7">S5</strain>
    </source>
</reference>
<keyword evidence="2 4" id="KW-0479">Metal-binding</keyword>
<dbReference type="Gene3D" id="1.10.760.10">
    <property type="entry name" value="Cytochrome c-like domain"/>
    <property type="match status" value="1"/>
</dbReference>
<keyword evidence="7" id="KW-1185">Reference proteome</keyword>
<evidence type="ECO:0000259" key="5">
    <source>
        <dbReference type="PROSITE" id="PS51007"/>
    </source>
</evidence>
<dbReference type="Gene3D" id="2.120.10.30">
    <property type="entry name" value="TolB, C-terminal domain"/>
    <property type="match status" value="1"/>
</dbReference>
<evidence type="ECO:0000313" key="6">
    <source>
        <dbReference type="EMBL" id="MCP1382394.1"/>
    </source>
</evidence>